<proteinExistence type="predicted"/>
<organism evidence="2 3">
    <name type="scientific">Fraxinus pennsylvanica</name>
    <dbReference type="NCBI Taxonomy" id="56036"/>
    <lineage>
        <taxon>Eukaryota</taxon>
        <taxon>Viridiplantae</taxon>
        <taxon>Streptophyta</taxon>
        <taxon>Embryophyta</taxon>
        <taxon>Tracheophyta</taxon>
        <taxon>Spermatophyta</taxon>
        <taxon>Magnoliopsida</taxon>
        <taxon>eudicotyledons</taxon>
        <taxon>Gunneridae</taxon>
        <taxon>Pentapetalae</taxon>
        <taxon>asterids</taxon>
        <taxon>lamiids</taxon>
        <taxon>Lamiales</taxon>
        <taxon>Oleaceae</taxon>
        <taxon>Oleeae</taxon>
        <taxon>Fraxinus</taxon>
    </lineage>
</organism>
<protein>
    <submittedName>
        <fullName evidence="2">Uncharacterized protein</fullName>
    </submittedName>
</protein>
<feature type="compositionally biased region" description="Basic and acidic residues" evidence="1">
    <location>
        <begin position="129"/>
        <end position="141"/>
    </location>
</feature>
<keyword evidence="3" id="KW-1185">Reference proteome</keyword>
<evidence type="ECO:0000313" key="2">
    <source>
        <dbReference type="EMBL" id="CAI9753601.1"/>
    </source>
</evidence>
<accession>A0AAD1YLJ4</accession>
<gene>
    <name evidence="2" type="ORF">FPE_LOCUS1032</name>
</gene>
<feature type="region of interest" description="Disordered" evidence="1">
    <location>
        <begin position="57"/>
        <end position="79"/>
    </location>
</feature>
<sequence length="141" mass="15805">MKSSLAKQLVVCPPKIFHLLTSKPTKAISLFSPLLPSSNGFLNSVNFRFFTSENGFPIYPSPKSNSSKDDSTNGYDVSDKELKEQIDRFFKGDDEAIPSIFESILKRKLRGTGDDSDDEILNELPNQPKHNDVSDKEFDSD</sequence>
<evidence type="ECO:0000313" key="3">
    <source>
        <dbReference type="Proteomes" id="UP000834106"/>
    </source>
</evidence>
<feature type="region of interest" description="Disordered" evidence="1">
    <location>
        <begin position="110"/>
        <end position="141"/>
    </location>
</feature>
<evidence type="ECO:0000256" key="1">
    <source>
        <dbReference type="SAM" id="MobiDB-lite"/>
    </source>
</evidence>
<name>A0AAD1YLJ4_9LAMI</name>
<feature type="compositionally biased region" description="Basic and acidic residues" evidence="1">
    <location>
        <begin position="66"/>
        <end position="79"/>
    </location>
</feature>
<dbReference type="Proteomes" id="UP000834106">
    <property type="component" value="Chromosome 1"/>
</dbReference>
<reference evidence="2" key="1">
    <citation type="submission" date="2023-05" db="EMBL/GenBank/DDBJ databases">
        <authorList>
            <person name="Huff M."/>
        </authorList>
    </citation>
    <scope>NUCLEOTIDE SEQUENCE</scope>
</reference>
<dbReference type="EMBL" id="OU503036">
    <property type="protein sequence ID" value="CAI9753601.1"/>
    <property type="molecule type" value="Genomic_DNA"/>
</dbReference>
<dbReference type="AlphaFoldDB" id="A0AAD1YLJ4"/>